<protein>
    <submittedName>
        <fullName evidence="3">Sucrose-phosphate synthase</fullName>
    </submittedName>
</protein>
<keyword evidence="1" id="KW-0328">Glycosyltransferase</keyword>
<organism evidence="3 4">
    <name type="scientific">Cynara cardunculus var. scolymus</name>
    <name type="common">Globe artichoke</name>
    <name type="synonym">Cynara scolymus</name>
    <dbReference type="NCBI Taxonomy" id="59895"/>
    <lineage>
        <taxon>Eukaryota</taxon>
        <taxon>Viridiplantae</taxon>
        <taxon>Streptophyta</taxon>
        <taxon>Embryophyta</taxon>
        <taxon>Tracheophyta</taxon>
        <taxon>Spermatophyta</taxon>
        <taxon>Magnoliopsida</taxon>
        <taxon>eudicotyledons</taxon>
        <taxon>Gunneridae</taxon>
        <taxon>Pentapetalae</taxon>
        <taxon>asterids</taxon>
        <taxon>campanulids</taxon>
        <taxon>Asterales</taxon>
        <taxon>Asteraceae</taxon>
        <taxon>Carduoideae</taxon>
        <taxon>Cardueae</taxon>
        <taxon>Carduinae</taxon>
        <taxon>Cynara</taxon>
    </lineage>
</organism>
<dbReference type="GO" id="GO:0016757">
    <property type="term" value="F:glycosyltransferase activity"/>
    <property type="evidence" value="ECO:0007669"/>
    <property type="project" value="UniProtKB-KW"/>
</dbReference>
<dbReference type="Proteomes" id="UP000243975">
    <property type="component" value="Unassembled WGS sequence"/>
</dbReference>
<dbReference type="InterPro" id="IPR044161">
    <property type="entry name" value="SPS"/>
</dbReference>
<dbReference type="EMBL" id="LEKV01005110">
    <property type="protein sequence ID" value="KVH90258.1"/>
    <property type="molecule type" value="Genomic_DNA"/>
</dbReference>
<keyword evidence="4" id="KW-1185">Reference proteome</keyword>
<evidence type="ECO:0000256" key="1">
    <source>
        <dbReference type="ARBA" id="ARBA00022676"/>
    </source>
</evidence>
<dbReference type="PANTHER" id="PTHR46039:SF7">
    <property type="entry name" value="SUCROSE-PHOSPHATE SYNTHASE 2-RELATED"/>
    <property type="match status" value="1"/>
</dbReference>
<evidence type="ECO:0000313" key="3">
    <source>
        <dbReference type="EMBL" id="KVH90258.1"/>
    </source>
</evidence>
<dbReference type="AlphaFoldDB" id="A0A103XGF3"/>
<accession>A0A103XGF3</accession>
<evidence type="ECO:0000256" key="2">
    <source>
        <dbReference type="ARBA" id="ARBA00022679"/>
    </source>
</evidence>
<sequence>MVASRAQALRYLHVRWGINLSSTVVIVGDYGDTDYECLRGGIHKTLVIKDVCNESKKLHNNRSYPLEHVITFDSPNVVLADGCKKNQLSDAMEKLGTLKV</sequence>
<evidence type="ECO:0000313" key="4">
    <source>
        <dbReference type="Proteomes" id="UP000243975"/>
    </source>
</evidence>
<gene>
    <name evidence="3" type="ORF">Ccrd_007728</name>
</gene>
<dbReference type="STRING" id="59895.A0A103XGF3"/>
<comment type="caution">
    <text evidence="3">The sequence shown here is derived from an EMBL/GenBank/DDBJ whole genome shotgun (WGS) entry which is preliminary data.</text>
</comment>
<dbReference type="Gramene" id="KVH90258">
    <property type="protein sequence ID" value="KVH90258"/>
    <property type="gene ID" value="Ccrd_007728"/>
</dbReference>
<dbReference type="OMA" id="TDYECLR"/>
<proteinExistence type="predicted"/>
<dbReference type="PANTHER" id="PTHR46039">
    <property type="entry name" value="SUCROSE-PHOSPHATE SYNTHASE 3-RELATED"/>
    <property type="match status" value="1"/>
</dbReference>
<reference evidence="3 4" key="1">
    <citation type="journal article" date="2016" name="Sci. Rep.">
        <title>The genome sequence of the outbreeding globe artichoke constructed de novo incorporating a phase-aware low-pass sequencing strategy of F1 progeny.</title>
        <authorList>
            <person name="Scaglione D."/>
            <person name="Reyes-Chin-Wo S."/>
            <person name="Acquadro A."/>
            <person name="Froenicke L."/>
            <person name="Portis E."/>
            <person name="Beitel C."/>
            <person name="Tirone M."/>
            <person name="Mauro R."/>
            <person name="Lo Monaco A."/>
            <person name="Mauromicale G."/>
            <person name="Faccioli P."/>
            <person name="Cattivelli L."/>
            <person name="Rieseberg L."/>
            <person name="Michelmore R."/>
            <person name="Lanteri S."/>
        </authorList>
    </citation>
    <scope>NUCLEOTIDE SEQUENCE [LARGE SCALE GENOMIC DNA]</scope>
    <source>
        <strain evidence="3">2C</strain>
    </source>
</reference>
<name>A0A103XGF3_CYNCS</name>
<keyword evidence="2" id="KW-0808">Transferase</keyword>